<keyword evidence="1" id="KW-0812">Transmembrane</keyword>
<feature type="transmembrane region" description="Helical" evidence="1">
    <location>
        <begin position="78"/>
        <end position="96"/>
    </location>
</feature>
<accession>A0A1S1N271</accession>
<feature type="transmembrane region" description="Helical" evidence="1">
    <location>
        <begin position="51"/>
        <end position="71"/>
    </location>
</feature>
<dbReference type="EMBL" id="MNAN01000037">
    <property type="protein sequence ID" value="OHU93466.1"/>
    <property type="molecule type" value="Genomic_DNA"/>
</dbReference>
<dbReference type="GO" id="GO:1901530">
    <property type="term" value="P:response to hypochlorite"/>
    <property type="evidence" value="ECO:0007669"/>
    <property type="project" value="TreeGrafter"/>
</dbReference>
<dbReference type="PANTHER" id="PTHR40106:SF1">
    <property type="entry name" value="INNER MEMBRANE PROTEIN RCLC"/>
    <property type="match status" value="1"/>
</dbReference>
<dbReference type="Proteomes" id="UP000180253">
    <property type="component" value="Unassembled WGS sequence"/>
</dbReference>
<organism evidence="2 3">
    <name type="scientific">Pseudoalteromonas byunsanensis</name>
    <dbReference type="NCBI Taxonomy" id="327939"/>
    <lineage>
        <taxon>Bacteria</taxon>
        <taxon>Pseudomonadati</taxon>
        <taxon>Pseudomonadota</taxon>
        <taxon>Gammaproteobacteria</taxon>
        <taxon>Alteromonadales</taxon>
        <taxon>Pseudoalteromonadaceae</taxon>
        <taxon>Pseudoalteromonas</taxon>
    </lineage>
</organism>
<protein>
    <recommendedName>
        <fullName evidence="4">DUF417 domain-containing protein</fullName>
    </recommendedName>
</protein>
<dbReference type="RefSeq" id="WP_070993622.1">
    <property type="nucleotide sequence ID" value="NZ_CBCSHD010000012.1"/>
</dbReference>
<evidence type="ECO:0000256" key="1">
    <source>
        <dbReference type="SAM" id="Phobius"/>
    </source>
</evidence>
<sequence length="281" mass="30634">MFDRYANWVIKACLVLSLLLLGGSFMLDGNVKGMTVVVDFYHLDPLLSPQGAGKVTGSVMVLTALMVALVSDNKLNHVIAGLLLLIAVVALFTLLSPSRYIQELGGFPILGSGQGIIKYAALIPLGMSIYLYKHFSIKQLAWFNYVTVAMVLYWIGGLKFFEFEAKGIVSLVSTSPFMSWLYGVFSVQQTSNVIGVFDLFFASLLGLGLWLKRANIVWVAILGCGSVFVMTQTFLLSAQGAFSAQTLLGGLGQFVIKDLWFIANLLVIACYTKQLAPTRST</sequence>
<dbReference type="STRING" id="327939.BIW53_19105"/>
<dbReference type="OrthoDB" id="1118972at2"/>
<evidence type="ECO:0000313" key="3">
    <source>
        <dbReference type="Proteomes" id="UP000180253"/>
    </source>
</evidence>
<feature type="transmembrane region" description="Helical" evidence="1">
    <location>
        <begin position="140"/>
        <end position="161"/>
    </location>
</feature>
<reference evidence="2 3" key="1">
    <citation type="submission" date="2016-10" db="EMBL/GenBank/DDBJ databases">
        <title>Pseudoalteromonas amylolytica sp. nov., isolated from the surface seawater.</title>
        <authorList>
            <person name="Wu Y.-H."/>
            <person name="Cheng H."/>
            <person name="Jin X.-B."/>
            <person name="Wang C.-S."/>
            <person name="Xu X.-W."/>
        </authorList>
    </citation>
    <scope>NUCLEOTIDE SEQUENCE [LARGE SCALE GENOMIC DNA]</scope>
    <source>
        <strain evidence="2 3">JCM 12483</strain>
    </source>
</reference>
<dbReference type="PANTHER" id="PTHR40106">
    <property type="entry name" value="INNER MEMBRANE PROTEIN RCLC"/>
    <property type="match status" value="1"/>
</dbReference>
<name>A0A1S1N271_9GAMM</name>
<feature type="transmembrane region" description="Helical" evidence="1">
    <location>
        <begin position="216"/>
        <end position="238"/>
    </location>
</feature>
<dbReference type="GO" id="GO:0005886">
    <property type="term" value="C:plasma membrane"/>
    <property type="evidence" value="ECO:0007669"/>
    <property type="project" value="TreeGrafter"/>
</dbReference>
<proteinExistence type="predicted"/>
<dbReference type="InterPro" id="IPR007339">
    <property type="entry name" value="RclC-like"/>
</dbReference>
<feature type="transmembrane region" description="Helical" evidence="1">
    <location>
        <begin position="192"/>
        <end position="210"/>
    </location>
</feature>
<gene>
    <name evidence="2" type="ORF">BIW53_19105</name>
</gene>
<evidence type="ECO:0008006" key="4">
    <source>
        <dbReference type="Google" id="ProtNLM"/>
    </source>
</evidence>
<dbReference type="Pfam" id="PF04224">
    <property type="entry name" value="DUF417"/>
    <property type="match status" value="1"/>
</dbReference>
<comment type="caution">
    <text evidence="2">The sequence shown here is derived from an EMBL/GenBank/DDBJ whole genome shotgun (WGS) entry which is preliminary data.</text>
</comment>
<keyword evidence="1" id="KW-0472">Membrane</keyword>
<dbReference type="AlphaFoldDB" id="A0A1S1N271"/>
<feature type="transmembrane region" description="Helical" evidence="1">
    <location>
        <begin position="116"/>
        <end position="133"/>
    </location>
</feature>
<keyword evidence="1" id="KW-1133">Transmembrane helix</keyword>
<keyword evidence="3" id="KW-1185">Reference proteome</keyword>
<evidence type="ECO:0000313" key="2">
    <source>
        <dbReference type="EMBL" id="OHU93466.1"/>
    </source>
</evidence>